<dbReference type="PANTHER" id="PTHR39430:SF1">
    <property type="entry name" value="PROTEASE"/>
    <property type="match status" value="1"/>
</dbReference>
<dbReference type="GO" id="GO:0016787">
    <property type="term" value="F:hydrolase activity"/>
    <property type="evidence" value="ECO:0007669"/>
    <property type="project" value="UniProtKB-KW"/>
</dbReference>
<feature type="transmembrane region" description="Helical" evidence="1">
    <location>
        <begin position="268"/>
        <end position="286"/>
    </location>
</feature>
<accession>A0ABU5QJJ5</accession>
<feature type="transmembrane region" description="Helical" evidence="1">
    <location>
        <begin position="12"/>
        <end position="41"/>
    </location>
</feature>
<keyword evidence="3" id="KW-0378">Hydrolase</keyword>
<comment type="caution">
    <text evidence="3">The sequence shown here is derived from an EMBL/GenBank/DDBJ whole genome shotgun (WGS) entry which is preliminary data.</text>
</comment>
<dbReference type="EMBL" id="JAYFUL010000006">
    <property type="protein sequence ID" value="MEA5257233.1"/>
    <property type="molecule type" value="Genomic_DNA"/>
</dbReference>
<sequence>MFKAVPIWLKSLLEVIGFLLFFIFFAGLGRVLFAYLLANIYGISLNQLYELSSQPKHHEKLLLQELGGVIVEILSVWLFPVLLGNRLTFKQFGLNWKGKTKDFAFGCLLGIILITAGFTIMKIMGFVQVVKLEFHPIIFMSYIIFFVCVAISEELMARGYVLSTLMKGMNKYVALSTSALIFSGLHLMNNHIALVPLLNLVLAGYLLGMYFIFHKNLMFPIGLHFTWNFFQGAVFGFEVSGHNIQGIITQNVIGDILWTGGEFGFEGSIIAVPIVIAGILFIYFCYSKKSSLEKESLSKLQED</sequence>
<feature type="domain" description="CAAX prenyl protease 2/Lysostaphin resistance protein A-like" evidence="2">
    <location>
        <begin position="139"/>
        <end position="230"/>
    </location>
</feature>
<feature type="transmembrane region" description="Helical" evidence="1">
    <location>
        <begin position="134"/>
        <end position="151"/>
    </location>
</feature>
<organism evidence="3 4">
    <name type="scientific">Arcicella aquatica</name>
    <dbReference type="NCBI Taxonomy" id="217141"/>
    <lineage>
        <taxon>Bacteria</taxon>
        <taxon>Pseudomonadati</taxon>
        <taxon>Bacteroidota</taxon>
        <taxon>Cytophagia</taxon>
        <taxon>Cytophagales</taxon>
        <taxon>Flectobacillaceae</taxon>
        <taxon>Arcicella</taxon>
    </lineage>
</organism>
<gene>
    <name evidence="3" type="ORF">VB264_05500</name>
</gene>
<name>A0ABU5QJJ5_9BACT</name>
<dbReference type="EC" id="3.4.-.-" evidence="3"/>
<evidence type="ECO:0000313" key="4">
    <source>
        <dbReference type="Proteomes" id="UP001304671"/>
    </source>
</evidence>
<evidence type="ECO:0000256" key="1">
    <source>
        <dbReference type="SAM" id="Phobius"/>
    </source>
</evidence>
<feature type="transmembrane region" description="Helical" evidence="1">
    <location>
        <begin position="61"/>
        <end position="83"/>
    </location>
</feature>
<evidence type="ECO:0000259" key="2">
    <source>
        <dbReference type="Pfam" id="PF02517"/>
    </source>
</evidence>
<keyword evidence="1" id="KW-0472">Membrane</keyword>
<dbReference type="Pfam" id="PF02517">
    <property type="entry name" value="Rce1-like"/>
    <property type="match status" value="1"/>
</dbReference>
<proteinExistence type="predicted"/>
<feature type="transmembrane region" description="Helical" evidence="1">
    <location>
        <begin position="194"/>
        <end position="213"/>
    </location>
</feature>
<dbReference type="RefSeq" id="WP_323247478.1">
    <property type="nucleotide sequence ID" value="NZ_JAYFUL010000006.1"/>
</dbReference>
<dbReference type="PANTHER" id="PTHR39430">
    <property type="entry name" value="MEMBRANE-ASSOCIATED PROTEASE-RELATED"/>
    <property type="match status" value="1"/>
</dbReference>
<keyword evidence="1" id="KW-1133">Transmembrane helix</keyword>
<evidence type="ECO:0000313" key="3">
    <source>
        <dbReference type="EMBL" id="MEA5257233.1"/>
    </source>
</evidence>
<keyword evidence="4" id="KW-1185">Reference proteome</keyword>
<feature type="transmembrane region" description="Helical" evidence="1">
    <location>
        <begin position="103"/>
        <end position="128"/>
    </location>
</feature>
<dbReference type="Proteomes" id="UP001304671">
    <property type="component" value="Unassembled WGS sequence"/>
</dbReference>
<reference evidence="3 4" key="1">
    <citation type="submission" date="2023-12" db="EMBL/GenBank/DDBJ databases">
        <title>Novel species of the genus Arcicella isolated from rivers.</title>
        <authorList>
            <person name="Lu H."/>
        </authorList>
    </citation>
    <scope>NUCLEOTIDE SEQUENCE [LARGE SCALE GENOMIC DNA]</scope>
    <source>
        <strain evidence="3 4">LMG 21963</strain>
    </source>
</reference>
<protein>
    <submittedName>
        <fullName evidence="3">CPBP family intramembrane glutamic endopeptidase</fullName>
        <ecNumber evidence="3">3.4.-.-</ecNumber>
    </submittedName>
</protein>
<keyword evidence="1" id="KW-0812">Transmembrane</keyword>
<dbReference type="InterPro" id="IPR003675">
    <property type="entry name" value="Rce1/LyrA-like_dom"/>
</dbReference>